<dbReference type="InterPro" id="IPR010290">
    <property type="entry name" value="TM_effector"/>
</dbReference>
<feature type="transmembrane region" description="Helical" evidence="8">
    <location>
        <begin position="299"/>
        <end position="317"/>
    </location>
</feature>
<feature type="transmembrane region" description="Helical" evidence="8">
    <location>
        <begin position="272"/>
        <end position="292"/>
    </location>
</feature>
<dbReference type="CDD" id="cd06173">
    <property type="entry name" value="MFS_MefA_like"/>
    <property type="match status" value="1"/>
</dbReference>
<evidence type="ECO:0000313" key="11">
    <source>
        <dbReference type="Proteomes" id="UP001260072"/>
    </source>
</evidence>
<evidence type="ECO:0000256" key="7">
    <source>
        <dbReference type="SAM" id="MobiDB-lite"/>
    </source>
</evidence>
<evidence type="ECO:0000256" key="8">
    <source>
        <dbReference type="SAM" id="Phobius"/>
    </source>
</evidence>
<name>A0ABU1FKD5_9MICO</name>
<dbReference type="SUPFAM" id="SSF103473">
    <property type="entry name" value="MFS general substrate transporter"/>
    <property type="match status" value="1"/>
</dbReference>
<evidence type="ECO:0000256" key="4">
    <source>
        <dbReference type="ARBA" id="ARBA00022692"/>
    </source>
</evidence>
<evidence type="ECO:0000256" key="2">
    <source>
        <dbReference type="ARBA" id="ARBA00022448"/>
    </source>
</evidence>
<dbReference type="Pfam" id="PF05977">
    <property type="entry name" value="MFS_3"/>
    <property type="match status" value="1"/>
</dbReference>
<feature type="transmembrane region" description="Helical" evidence="8">
    <location>
        <begin position="323"/>
        <end position="348"/>
    </location>
</feature>
<comment type="subcellular location">
    <subcellularLocation>
        <location evidence="1">Cell membrane</location>
        <topology evidence="1">Multi-pass membrane protein</topology>
    </subcellularLocation>
</comment>
<dbReference type="RefSeq" id="WP_310520349.1">
    <property type="nucleotide sequence ID" value="NZ_JAVKGS010000002.1"/>
</dbReference>
<feature type="transmembrane region" description="Helical" evidence="8">
    <location>
        <begin position="177"/>
        <end position="197"/>
    </location>
</feature>
<dbReference type="InterPro" id="IPR036259">
    <property type="entry name" value="MFS_trans_sf"/>
</dbReference>
<dbReference type="Gene3D" id="1.20.1250.20">
    <property type="entry name" value="MFS general substrate transporter like domains"/>
    <property type="match status" value="1"/>
</dbReference>
<feature type="domain" description="Major facilitator superfamily (MFS) profile" evidence="9">
    <location>
        <begin position="18"/>
        <end position="414"/>
    </location>
</feature>
<accession>A0ABU1FKD5</accession>
<protein>
    <submittedName>
        <fullName evidence="10">MFS transporter</fullName>
    </submittedName>
</protein>
<keyword evidence="5 8" id="KW-1133">Transmembrane helix</keyword>
<keyword evidence="11" id="KW-1185">Reference proteome</keyword>
<keyword evidence="6 8" id="KW-0472">Membrane</keyword>
<feature type="transmembrane region" description="Helical" evidence="8">
    <location>
        <begin position="56"/>
        <end position="76"/>
    </location>
</feature>
<feature type="region of interest" description="Disordered" evidence="7">
    <location>
        <begin position="419"/>
        <end position="466"/>
    </location>
</feature>
<proteinExistence type="predicted"/>
<evidence type="ECO:0000256" key="5">
    <source>
        <dbReference type="ARBA" id="ARBA00022989"/>
    </source>
</evidence>
<dbReference type="EMBL" id="JAVKGS010000002">
    <property type="protein sequence ID" value="MDR5691740.1"/>
    <property type="molecule type" value="Genomic_DNA"/>
</dbReference>
<feature type="transmembrane region" description="Helical" evidence="8">
    <location>
        <begin position="234"/>
        <end position="260"/>
    </location>
</feature>
<dbReference type="Proteomes" id="UP001260072">
    <property type="component" value="Unassembled WGS sequence"/>
</dbReference>
<evidence type="ECO:0000259" key="9">
    <source>
        <dbReference type="PROSITE" id="PS50850"/>
    </source>
</evidence>
<keyword evidence="2" id="KW-0813">Transport</keyword>
<evidence type="ECO:0000256" key="6">
    <source>
        <dbReference type="ARBA" id="ARBA00023136"/>
    </source>
</evidence>
<sequence length="466" mass="48424">MTSVTRMPRALRPFGSGQYRLLVVALAASLLSAGAWIVAAAWQVIELGGTPIDLSIVAVGASLGLVAAVLVGGVVADRVPQRRILLVVEVVRAAVFAAAGWLAAAGAIEVWHLAVLSFVLGVADGFFYPAYSAWLPALLPAEQLLAANGVEGVLRPVAQNAAGPALASLLIALQGPWLSFLVVAGLQVVAVGALGLMRTTAVRREFEEGTPAHPARQMFVDLRDGFAYLLRTRWLFATLAFSILLVLVVIGPIEVLIPFAVRDQAGGGAGEFALVLAAFGLGGAVGSLLVSSFRLPRRYLTLMIIAWGFGCIPLAVIGVTPWLWVMVVATFIVGFLFDAAQVVWGTLLQRRVPPAMLGRVSSLDFFVSLALMPLSMAIAGPVGEWLGLAPAFLIAGLVPPLLAVITLAAARLGEDELAHPLDDGPMDPTQVTGAEAGGGFAAPVDERHEPPPATGGRDGGAREGSG</sequence>
<evidence type="ECO:0000313" key="10">
    <source>
        <dbReference type="EMBL" id="MDR5691740.1"/>
    </source>
</evidence>
<dbReference type="PROSITE" id="PS50850">
    <property type="entry name" value="MFS"/>
    <property type="match status" value="1"/>
</dbReference>
<feature type="transmembrane region" description="Helical" evidence="8">
    <location>
        <begin position="360"/>
        <end position="379"/>
    </location>
</feature>
<dbReference type="InterPro" id="IPR020846">
    <property type="entry name" value="MFS_dom"/>
</dbReference>
<organism evidence="10 11">
    <name type="scientific">Agromyces indicus</name>
    <dbReference type="NCBI Taxonomy" id="758919"/>
    <lineage>
        <taxon>Bacteria</taxon>
        <taxon>Bacillati</taxon>
        <taxon>Actinomycetota</taxon>
        <taxon>Actinomycetes</taxon>
        <taxon>Micrococcales</taxon>
        <taxon>Microbacteriaceae</taxon>
        <taxon>Agromyces</taxon>
    </lineage>
</organism>
<feature type="transmembrane region" description="Helical" evidence="8">
    <location>
        <begin position="385"/>
        <end position="410"/>
    </location>
</feature>
<dbReference type="PANTHER" id="PTHR23513:SF11">
    <property type="entry name" value="STAPHYLOFERRIN A TRANSPORTER"/>
    <property type="match status" value="1"/>
</dbReference>
<evidence type="ECO:0000256" key="1">
    <source>
        <dbReference type="ARBA" id="ARBA00004651"/>
    </source>
</evidence>
<reference evidence="11" key="1">
    <citation type="submission" date="2023-07" db="EMBL/GenBank/DDBJ databases">
        <title>Description of three actinobacteria isolated from air of manufacturing shop in a pharmaceutical factory.</title>
        <authorList>
            <person name="Zhang D.-F."/>
        </authorList>
    </citation>
    <scope>NUCLEOTIDE SEQUENCE [LARGE SCALE GENOMIC DNA]</scope>
    <source>
        <strain evidence="11">CCTCC AB 2011122</strain>
    </source>
</reference>
<gene>
    <name evidence="10" type="ORF">RH861_06650</name>
</gene>
<evidence type="ECO:0000256" key="3">
    <source>
        <dbReference type="ARBA" id="ARBA00022475"/>
    </source>
</evidence>
<keyword evidence="3" id="KW-1003">Cell membrane</keyword>
<keyword evidence="4 8" id="KW-0812">Transmembrane</keyword>
<dbReference type="PANTHER" id="PTHR23513">
    <property type="entry name" value="INTEGRAL MEMBRANE EFFLUX PROTEIN-RELATED"/>
    <property type="match status" value="1"/>
</dbReference>
<comment type="caution">
    <text evidence="10">The sequence shown here is derived from an EMBL/GenBank/DDBJ whole genome shotgun (WGS) entry which is preliminary data.</text>
</comment>